<dbReference type="SUPFAM" id="SSF52058">
    <property type="entry name" value="L domain-like"/>
    <property type="match status" value="1"/>
</dbReference>
<dbReference type="PANTHER" id="PTHR45973:SF23">
    <property type="entry name" value="PROTEIN PHOSPHATASE 1 REGULATORY SUBUNIT 7"/>
    <property type="match status" value="1"/>
</dbReference>
<evidence type="ECO:0000313" key="9">
    <source>
        <dbReference type="Proteomes" id="UP000322245"/>
    </source>
</evidence>
<evidence type="ECO:0000313" key="8">
    <source>
        <dbReference type="EMBL" id="TYJ58469.1"/>
    </source>
</evidence>
<organism evidence="8 9">
    <name type="scientific">Cryptococcus floricola</name>
    <dbReference type="NCBI Taxonomy" id="2591691"/>
    <lineage>
        <taxon>Eukaryota</taxon>
        <taxon>Fungi</taxon>
        <taxon>Dikarya</taxon>
        <taxon>Basidiomycota</taxon>
        <taxon>Agaricomycotina</taxon>
        <taxon>Tremellomycetes</taxon>
        <taxon>Tremellales</taxon>
        <taxon>Cryptococcaceae</taxon>
        <taxon>Cryptococcus</taxon>
    </lineage>
</organism>
<protein>
    <recommendedName>
        <fullName evidence="7">U2A'/phosphoprotein 32 family A C-terminal domain-containing protein</fullName>
    </recommendedName>
</protein>
<dbReference type="PANTHER" id="PTHR45973">
    <property type="entry name" value="PROTEIN PHOSPHATASE 1 REGULATORY SUBUNIT SDS22-RELATED"/>
    <property type="match status" value="1"/>
</dbReference>
<dbReference type="Proteomes" id="UP000322245">
    <property type="component" value="Unassembled WGS sequence"/>
</dbReference>
<dbReference type="FunFam" id="3.80.10.10:FF:000055">
    <property type="entry name" value="Protein phosphatase 1 regulatory subunit 7"/>
    <property type="match status" value="1"/>
</dbReference>
<dbReference type="InterPro" id="IPR003603">
    <property type="entry name" value="U2A'_phosphoprotein32A_C"/>
</dbReference>
<dbReference type="PROSITE" id="PS51450">
    <property type="entry name" value="LRR"/>
    <property type="match status" value="5"/>
</dbReference>
<evidence type="ECO:0000256" key="1">
    <source>
        <dbReference type="ARBA" id="ARBA00004123"/>
    </source>
</evidence>
<dbReference type="Pfam" id="PF12799">
    <property type="entry name" value="LRR_4"/>
    <property type="match status" value="2"/>
</dbReference>
<dbReference type="InterPro" id="IPR032675">
    <property type="entry name" value="LRR_dom_sf"/>
</dbReference>
<dbReference type="InterPro" id="IPR025875">
    <property type="entry name" value="Leu-rich_rpt_4"/>
</dbReference>
<evidence type="ECO:0000256" key="3">
    <source>
        <dbReference type="ARBA" id="ARBA00022737"/>
    </source>
</evidence>
<dbReference type="SMART" id="SM00365">
    <property type="entry name" value="LRR_SD22"/>
    <property type="match status" value="8"/>
</dbReference>
<feature type="compositionally biased region" description="Acidic residues" evidence="6">
    <location>
        <begin position="50"/>
        <end position="69"/>
    </location>
</feature>
<comment type="similarity">
    <text evidence="5">Belongs to the SDS22 family.</text>
</comment>
<proteinExistence type="inferred from homology"/>
<feature type="compositionally biased region" description="Low complexity" evidence="6">
    <location>
        <begin position="1"/>
        <end position="23"/>
    </location>
</feature>
<evidence type="ECO:0000256" key="6">
    <source>
        <dbReference type="SAM" id="MobiDB-lite"/>
    </source>
</evidence>
<evidence type="ECO:0000259" key="7">
    <source>
        <dbReference type="SMART" id="SM00446"/>
    </source>
</evidence>
<dbReference type="InterPro" id="IPR001611">
    <property type="entry name" value="Leu-rich_rpt"/>
</dbReference>
<gene>
    <name evidence="8" type="ORF">B9479_000676</name>
</gene>
<dbReference type="GO" id="GO:0005634">
    <property type="term" value="C:nucleus"/>
    <property type="evidence" value="ECO:0007669"/>
    <property type="project" value="UniProtKB-SubCell"/>
</dbReference>
<keyword evidence="2" id="KW-0433">Leucine-rich repeat</keyword>
<name>A0A5D3B718_9TREE</name>
<dbReference type="InterPro" id="IPR050576">
    <property type="entry name" value="Cilia_flagella_integrity"/>
</dbReference>
<dbReference type="Gene3D" id="3.80.10.10">
    <property type="entry name" value="Ribonuclease Inhibitor"/>
    <property type="match status" value="2"/>
</dbReference>
<keyword evidence="9" id="KW-1185">Reference proteome</keyword>
<reference evidence="8 9" key="1">
    <citation type="submission" date="2017-05" db="EMBL/GenBank/DDBJ databases">
        <title>The Genome Sequence of Tsuchiyaea wingfieldii DSM 27421.</title>
        <authorList>
            <person name="Cuomo C."/>
            <person name="Passer A."/>
            <person name="Billmyre B."/>
            <person name="Heitman J."/>
        </authorList>
    </citation>
    <scope>NUCLEOTIDE SEQUENCE [LARGE SCALE GENOMIC DNA]</scope>
    <source>
        <strain evidence="8 9">DSM 27421</strain>
    </source>
</reference>
<sequence length="380" mass="42806">MSDPAPASDPAAADVAQDVTPTDTEPSTKSTKPRARLGPMEIVQLPASDSEPEDDDEDGDKEDDGESGDPDFLKSYPEDTEELHLLHLRLKTPTLIPLNFPRFRKHLTRLCLRQNELTSPLPSEAFEGLTELEEIDFYDNRLGPVVHDDELKGAPNVTSVDFSFNNLRHAPKLVSLKKVDTLYLIQNKISRVEEGELDWCADTMKSLELGGNRIRAIENLEKLVHLEELWLGKNKIRSLDNLSTFSNLKILSIQSNRITKLENLEALVNLEELYLSHNGLTKIEGLEHNTKLTTLDVGNNAIEEIENISHLQDLEEFWASNNKIANLRALDTQLRHLTNLATVYLEGNPCQSNDQGGYRRKIMLALPQIKQIDATFVQQS</sequence>
<evidence type="ECO:0000256" key="2">
    <source>
        <dbReference type="ARBA" id="ARBA00022614"/>
    </source>
</evidence>
<keyword evidence="4" id="KW-0539">Nucleus</keyword>
<comment type="caution">
    <text evidence="8">The sequence shown here is derived from an EMBL/GenBank/DDBJ whole genome shotgun (WGS) entry which is preliminary data.</text>
</comment>
<evidence type="ECO:0000256" key="5">
    <source>
        <dbReference type="ARBA" id="ARBA00023460"/>
    </source>
</evidence>
<dbReference type="SMART" id="SM00369">
    <property type="entry name" value="LRR_TYP"/>
    <property type="match status" value="6"/>
</dbReference>
<accession>A0A5D3B718</accession>
<dbReference type="AlphaFoldDB" id="A0A5D3B718"/>
<evidence type="ECO:0000256" key="4">
    <source>
        <dbReference type="ARBA" id="ARBA00023242"/>
    </source>
</evidence>
<keyword evidence="3" id="KW-0677">Repeat</keyword>
<feature type="domain" description="U2A'/phosphoprotein 32 family A C-terminal" evidence="7">
    <location>
        <begin position="355"/>
        <end position="373"/>
    </location>
</feature>
<dbReference type="SMART" id="SM00446">
    <property type="entry name" value="LRRcap"/>
    <property type="match status" value="1"/>
</dbReference>
<comment type="subcellular location">
    <subcellularLocation>
        <location evidence="1">Nucleus</location>
    </subcellularLocation>
</comment>
<dbReference type="InterPro" id="IPR003591">
    <property type="entry name" value="Leu-rich_rpt_typical-subtyp"/>
</dbReference>
<feature type="region of interest" description="Disordered" evidence="6">
    <location>
        <begin position="1"/>
        <end position="76"/>
    </location>
</feature>
<dbReference type="EMBL" id="NIDF01000004">
    <property type="protein sequence ID" value="TYJ58469.1"/>
    <property type="molecule type" value="Genomic_DNA"/>
</dbReference>